<dbReference type="GeneID" id="116215087"/>
<dbReference type="SUPFAM" id="SSF51126">
    <property type="entry name" value="Pectin lyase-like"/>
    <property type="match status" value="1"/>
</dbReference>
<evidence type="ECO:0000313" key="13">
    <source>
        <dbReference type="Proteomes" id="UP000197138"/>
    </source>
</evidence>
<evidence type="ECO:0000256" key="7">
    <source>
        <dbReference type="ARBA" id="ARBA00047928"/>
    </source>
</evidence>
<feature type="chain" id="PRO_5044514648" description="Pectinesterase" evidence="10">
    <location>
        <begin position="20"/>
        <end position="347"/>
    </location>
</feature>
<evidence type="ECO:0000256" key="10">
    <source>
        <dbReference type="RuleBase" id="RU000589"/>
    </source>
</evidence>
<dbReference type="PROSITE" id="PS00503">
    <property type="entry name" value="PECTINESTERASE_2"/>
    <property type="match status" value="1"/>
</dbReference>
<keyword evidence="10" id="KW-0961">Cell wall biogenesis/degradation</keyword>
<evidence type="ECO:0000256" key="5">
    <source>
        <dbReference type="ARBA" id="ARBA00023085"/>
    </source>
</evidence>
<keyword evidence="4 10" id="KW-0378">Hydrolase</keyword>
<comment type="subcellular location">
    <subcellularLocation>
        <location evidence="10">Secreted</location>
        <location evidence="10">Cell wall</location>
    </subcellularLocation>
</comment>
<evidence type="ECO:0000256" key="9">
    <source>
        <dbReference type="PROSITE-ProRule" id="PRU10040"/>
    </source>
</evidence>
<dbReference type="InterPro" id="IPR018040">
    <property type="entry name" value="Pectinesterase_Tyr_AS"/>
</dbReference>
<dbReference type="Gene3D" id="2.160.20.10">
    <property type="entry name" value="Single-stranded right-handed beta-helix, Pectin lyase-like"/>
    <property type="match status" value="1"/>
</dbReference>
<dbReference type="OrthoDB" id="2019149at2759"/>
<comment type="similarity">
    <text evidence="2">Belongs to the pectinesterase family.</text>
</comment>
<evidence type="ECO:0000313" key="15">
    <source>
        <dbReference type="RefSeq" id="XP_031406517.1"/>
    </source>
</evidence>
<reference evidence="14" key="3">
    <citation type="journal article" date="2020" name="Plant Biotechnol. J.">
        <title>The pomegranate (Punica granatum L.) draft genome dissects genetic divergence between soft- and hard-seeded cultivars.</title>
        <authorList>
            <person name="Luo X."/>
            <person name="Li H."/>
            <person name="Wu Z."/>
            <person name="Yao W."/>
            <person name="Zhao P."/>
            <person name="Cao D."/>
            <person name="Yu H."/>
            <person name="Li K."/>
            <person name="Poudel K."/>
            <person name="Zhao D."/>
            <person name="Zhang F."/>
            <person name="Xia X."/>
            <person name="Chen L."/>
            <person name="Wang Q."/>
            <person name="Jing D."/>
            <person name="Cao S."/>
        </authorList>
    </citation>
    <scope>NUCLEOTIDE SEQUENCE [LARGE SCALE GENOMIC DNA]</scope>
</reference>
<evidence type="ECO:0000256" key="1">
    <source>
        <dbReference type="ARBA" id="ARBA00005184"/>
    </source>
</evidence>
<keyword evidence="10" id="KW-0134">Cell wall</keyword>
<dbReference type="Proteomes" id="UP000197138">
    <property type="component" value="Unassembled WGS sequence"/>
</dbReference>
<dbReference type="InterPro" id="IPR033131">
    <property type="entry name" value="Pectinesterase_Asp_AS"/>
</dbReference>
<reference evidence="13" key="1">
    <citation type="journal article" date="2017" name="Plant J.">
        <title>The pomegranate (Punica granatum L.) genome and the genomics of punicalagin biosynthesis.</title>
        <authorList>
            <person name="Qin G."/>
            <person name="Xu C."/>
            <person name="Ming R."/>
            <person name="Tang H."/>
            <person name="Guyot R."/>
            <person name="Kramer E.M."/>
            <person name="Hu Y."/>
            <person name="Yi X."/>
            <person name="Qi Y."/>
            <person name="Xu X."/>
            <person name="Gao Z."/>
            <person name="Pan H."/>
            <person name="Jian J."/>
            <person name="Tian Y."/>
            <person name="Yue Z."/>
            <person name="Xu Y."/>
        </authorList>
    </citation>
    <scope>NUCLEOTIDE SEQUENCE [LARGE SCALE GENOMIC DNA]</scope>
    <source>
        <strain evidence="13">cv. Dabenzi</strain>
    </source>
</reference>
<dbReference type="RefSeq" id="XP_031406517.1">
    <property type="nucleotide sequence ID" value="XM_031550657.1"/>
</dbReference>
<evidence type="ECO:0000256" key="4">
    <source>
        <dbReference type="ARBA" id="ARBA00022801"/>
    </source>
</evidence>
<evidence type="ECO:0000256" key="2">
    <source>
        <dbReference type="ARBA" id="ARBA00008891"/>
    </source>
</evidence>
<dbReference type="AlphaFoldDB" id="A0A218W4R4"/>
<keyword evidence="6" id="KW-0325">Glycoprotein</keyword>
<dbReference type="InterPro" id="IPR012334">
    <property type="entry name" value="Pectin_lyas_fold"/>
</dbReference>
<dbReference type="Pfam" id="PF01095">
    <property type="entry name" value="Pectinesterase"/>
    <property type="match status" value="1"/>
</dbReference>
<evidence type="ECO:0000256" key="8">
    <source>
        <dbReference type="ARBA" id="ARBA00057335"/>
    </source>
</evidence>
<dbReference type="Proteomes" id="UP000515151">
    <property type="component" value="Chromosome 7"/>
</dbReference>
<organism evidence="12 13">
    <name type="scientific">Punica granatum</name>
    <name type="common">Pomegranate</name>
    <dbReference type="NCBI Taxonomy" id="22663"/>
    <lineage>
        <taxon>Eukaryota</taxon>
        <taxon>Viridiplantae</taxon>
        <taxon>Streptophyta</taxon>
        <taxon>Embryophyta</taxon>
        <taxon>Tracheophyta</taxon>
        <taxon>Spermatophyta</taxon>
        <taxon>Magnoliopsida</taxon>
        <taxon>eudicotyledons</taxon>
        <taxon>Gunneridae</taxon>
        <taxon>Pentapetalae</taxon>
        <taxon>rosids</taxon>
        <taxon>malvids</taxon>
        <taxon>Myrtales</taxon>
        <taxon>Lythraceae</taxon>
        <taxon>Punica</taxon>
    </lineage>
</organism>
<feature type="domain" description="Pectinesterase catalytic" evidence="11">
    <location>
        <begin position="53"/>
        <end position="335"/>
    </location>
</feature>
<gene>
    <name evidence="15" type="primary">LOC116215087</name>
    <name evidence="12" type="ORF">CDL15_Pgr024711</name>
</gene>
<dbReference type="GO" id="GO:0030599">
    <property type="term" value="F:pectinesterase activity"/>
    <property type="evidence" value="ECO:0007669"/>
    <property type="project" value="UniProtKB-UniRule"/>
</dbReference>
<evidence type="ECO:0000256" key="3">
    <source>
        <dbReference type="ARBA" id="ARBA00013229"/>
    </source>
</evidence>
<dbReference type="GO" id="GO:0045490">
    <property type="term" value="P:pectin catabolic process"/>
    <property type="evidence" value="ECO:0007669"/>
    <property type="project" value="UniProtKB-UniRule"/>
</dbReference>
<dbReference type="InterPro" id="IPR000070">
    <property type="entry name" value="Pectinesterase_cat"/>
</dbReference>
<comment type="function">
    <text evidence="8 10">Acts in the modification of cell walls via demethylesterification of cell wall pectin.</text>
</comment>
<dbReference type="GO" id="GO:0042545">
    <property type="term" value="P:cell wall modification"/>
    <property type="evidence" value="ECO:0007669"/>
    <property type="project" value="UniProtKB-UniRule"/>
</dbReference>
<dbReference type="PANTHER" id="PTHR31321">
    <property type="entry name" value="ACYL-COA THIOESTER HYDROLASE YBHC-RELATED"/>
    <property type="match status" value="1"/>
</dbReference>
<keyword evidence="10" id="KW-0964">Secreted</keyword>
<evidence type="ECO:0000313" key="14">
    <source>
        <dbReference type="Proteomes" id="UP000515151"/>
    </source>
</evidence>
<dbReference type="InterPro" id="IPR011050">
    <property type="entry name" value="Pectin_lyase_fold/virulence"/>
</dbReference>
<comment type="catalytic activity">
    <reaction evidence="7 10">
        <text>[(1-&gt;4)-alpha-D-galacturonosyl methyl ester](n) + n H2O = [(1-&gt;4)-alpha-D-galacturonosyl](n) + n methanol + n H(+)</text>
        <dbReference type="Rhea" id="RHEA:22380"/>
        <dbReference type="Rhea" id="RHEA-COMP:14570"/>
        <dbReference type="Rhea" id="RHEA-COMP:14573"/>
        <dbReference type="ChEBI" id="CHEBI:15377"/>
        <dbReference type="ChEBI" id="CHEBI:15378"/>
        <dbReference type="ChEBI" id="CHEBI:17790"/>
        <dbReference type="ChEBI" id="CHEBI:140522"/>
        <dbReference type="ChEBI" id="CHEBI:140523"/>
        <dbReference type="EC" id="3.1.1.11"/>
    </reaction>
</comment>
<accession>A0A218W4R4</accession>
<evidence type="ECO:0000259" key="11">
    <source>
        <dbReference type="Pfam" id="PF01095"/>
    </source>
</evidence>
<evidence type="ECO:0000313" key="12">
    <source>
        <dbReference type="EMBL" id="OWM67626.1"/>
    </source>
</evidence>
<comment type="pathway">
    <text evidence="1 10">Glycan metabolism; pectin degradation; 2-dehydro-3-deoxy-D-gluconate from pectin: step 1/5.</text>
</comment>
<dbReference type="PROSITE" id="PS00800">
    <property type="entry name" value="PECTINESTERASE_1"/>
    <property type="match status" value="1"/>
</dbReference>
<feature type="signal peptide" evidence="10">
    <location>
        <begin position="1"/>
        <end position="19"/>
    </location>
</feature>
<reference evidence="15" key="4">
    <citation type="submission" date="2025-04" db="UniProtKB">
        <authorList>
            <consortium name="RefSeq"/>
        </authorList>
    </citation>
    <scope>IDENTIFICATION</scope>
    <source>
        <tissue evidence="15">Leaf</tissue>
    </source>
</reference>
<evidence type="ECO:0000256" key="6">
    <source>
        <dbReference type="ARBA" id="ARBA00023180"/>
    </source>
</evidence>
<dbReference type="UniPathway" id="UPA00545">
    <property type="reaction ID" value="UER00823"/>
</dbReference>
<keyword evidence="14" id="KW-1185">Reference proteome</keyword>
<keyword evidence="5 10" id="KW-0063">Aspartyl esterase</keyword>
<protein>
    <recommendedName>
        <fullName evidence="3 10">Pectinesterase</fullName>
        <ecNumber evidence="3 10">3.1.1.11</ecNumber>
    </recommendedName>
</protein>
<dbReference type="PANTHER" id="PTHR31321:SF76">
    <property type="entry name" value="PECTINESTERASE 10-RELATED"/>
    <property type="match status" value="1"/>
</dbReference>
<sequence length="347" mass="38780">MGSFNKLIVKLLALWEVYACIFMKVNSVEGLVEVADDPQVTGFNVRPYQTIFVDPSQHGNFTTIQAAIDSVPRDNTKWVCIYIKKGIYREKVNIPSDKPYIILKGQSRRTTEIVWDDHENLAQSPTFTSMADNIVVKSISFRNSYNNPVNEKHPRVPAAAARISGDKSFFYRCGFYGLQDTLWDDEGRHYYKSCTIQGAVDFIFGAGQSLYEKCSISVLGGALGPGIDGIITAQGRTNLNDVNGFVFKDCKVAGTGSAVLGRPWRAYARVLFYNSNFTRVVSPKGWDAGNFRGHEDRLTFSEYNCHGEGAAPSDRVSWVKKLSWLTAEQLASTTYIDSDAWLNDQPN</sequence>
<dbReference type="EC" id="3.1.1.11" evidence="3 10"/>
<feature type="active site" evidence="9">
    <location>
        <position position="201"/>
    </location>
</feature>
<proteinExistence type="inferred from homology"/>
<dbReference type="EMBL" id="MTKT01005379">
    <property type="protein sequence ID" value="OWM67626.1"/>
    <property type="molecule type" value="Genomic_DNA"/>
</dbReference>
<dbReference type="FunFam" id="2.160.20.10:FF:000013">
    <property type="entry name" value="Pectinesterase"/>
    <property type="match status" value="1"/>
</dbReference>
<reference evidence="12" key="2">
    <citation type="submission" date="2017-06" db="EMBL/GenBank/DDBJ databases">
        <title>The pomegranate genome and the genomics of punicalagin biosynthesis.</title>
        <authorList>
            <person name="Xu C."/>
        </authorList>
    </citation>
    <scope>NUCLEOTIDE SEQUENCE [LARGE SCALE GENOMIC DNA]</scope>
    <source>
        <tissue evidence="12">Fresh leaf</tissue>
    </source>
</reference>
<name>A0A218W4R4_PUNGR</name>
<keyword evidence="10" id="KW-0732">Signal</keyword>